<evidence type="ECO:0000256" key="5">
    <source>
        <dbReference type="ARBA" id="ARBA00022525"/>
    </source>
</evidence>
<evidence type="ECO:0000256" key="3">
    <source>
        <dbReference type="ARBA" id="ARBA00009677"/>
    </source>
</evidence>
<dbReference type="InterPro" id="IPR002371">
    <property type="entry name" value="FlgK"/>
</dbReference>
<dbReference type="GO" id="GO:0005576">
    <property type="term" value="C:extracellular region"/>
    <property type="evidence" value="ECO:0007669"/>
    <property type="project" value="UniProtKB-SubCell"/>
</dbReference>
<dbReference type="PANTHER" id="PTHR30033">
    <property type="entry name" value="FLAGELLAR HOOK-ASSOCIATED PROTEIN 1"/>
    <property type="match status" value="1"/>
</dbReference>
<evidence type="ECO:0000256" key="2">
    <source>
        <dbReference type="ARBA" id="ARBA00004613"/>
    </source>
</evidence>
<keyword evidence="8" id="KW-0732">Signal</keyword>
<feature type="chain" id="PRO_5013930365" description="Flagellar hook-associated protein 1" evidence="8">
    <location>
        <begin position="32"/>
        <end position="420"/>
    </location>
</feature>
<feature type="signal peptide" evidence="8">
    <location>
        <begin position="1"/>
        <end position="31"/>
    </location>
</feature>
<comment type="subcellular location">
    <subcellularLocation>
        <location evidence="1">Bacterial flagellum basal body</location>
    </subcellularLocation>
    <subcellularLocation>
        <location evidence="2 7">Secreted</location>
    </subcellularLocation>
</comment>
<feature type="domain" description="Flagellar hook-associated protein FlgK helical" evidence="10">
    <location>
        <begin position="104"/>
        <end position="305"/>
    </location>
</feature>
<evidence type="ECO:0000256" key="7">
    <source>
        <dbReference type="RuleBase" id="RU362065"/>
    </source>
</evidence>
<keyword evidence="6 7" id="KW-0975">Bacterial flagellum</keyword>
<comment type="caution">
    <text evidence="11">The sequence shown here is derived from an EMBL/GenBank/DDBJ whole genome shotgun (WGS) entry which is preliminary data.</text>
</comment>
<dbReference type="Pfam" id="PF22638">
    <property type="entry name" value="FlgK_D1"/>
    <property type="match status" value="1"/>
</dbReference>
<accession>A0A2G9WN19</accession>
<feature type="domain" description="Flagellar basal body rod protein N-terminal" evidence="9">
    <location>
        <begin position="9"/>
        <end position="37"/>
    </location>
</feature>
<evidence type="ECO:0000256" key="1">
    <source>
        <dbReference type="ARBA" id="ARBA00004117"/>
    </source>
</evidence>
<keyword evidence="5 7" id="KW-0964">Secreted</keyword>
<evidence type="ECO:0000259" key="9">
    <source>
        <dbReference type="Pfam" id="PF00460"/>
    </source>
</evidence>
<reference evidence="11 12" key="1">
    <citation type="submission" date="2017-08" db="EMBL/GenBank/DDBJ databases">
        <title>Pleomorphomonas carboxidotrophicus sp. nov., a new mesophilic hydrogenogenic carboxidotroph.</title>
        <authorList>
            <person name="Esquivel-Elizondo S."/>
            <person name="Krajmalnik-Brown R."/>
            <person name="Maldonado J."/>
        </authorList>
    </citation>
    <scope>NUCLEOTIDE SEQUENCE [LARGE SCALE GENOMIC DNA]</scope>
    <source>
        <strain evidence="11 12">SVCO-16</strain>
    </source>
</reference>
<evidence type="ECO:0000313" key="11">
    <source>
        <dbReference type="EMBL" id="PIO96109.1"/>
    </source>
</evidence>
<dbReference type="InterPro" id="IPR001444">
    <property type="entry name" value="Flag_bb_rod_N"/>
</dbReference>
<keyword evidence="11" id="KW-0969">Cilium</keyword>
<evidence type="ECO:0000256" key="8">
    <source>
        <dbReference type="SAM" id="SignalP"/>
    </source>
</evidence>
<proteinExistence type="inferred from homology"/>
<dbReference type="GO" id="GO:0005198">
    <property type="term" value="F:structural molecule activity"/>
    <property type="evidence" value="ECO:0007669"/>
    <property type="project" value="UniProtKB-UniRule"/>
</dbReference>
<feature type="non-terminal residue" evidence="11">
    <location>
        <position position="420"/>
    </location>
</feature>
<dbReference type="GO" id="GO:0009425">
    <property type="term" value="C:bacterial-type flagellum basal body"/>
    <property type="evidence" value="ECO:0007669"/>
    <property type="project" value="UniProtKB-SubCell"/>
</dbReference>
<protein>
    <recommendedName>
        <fullName evidence="4 7">Flagellar hook-associated protein 1</fullName>
        <shortName evidence="7">HAP1</shortName>
    </recommendedName>
</protein>
<dbReference type="NCBIfam" id="TIGR02492">
    <property type="entry name" value="flgK_ends"/>
    <property type="match status" value="1"/>
</dbReference>
<name>A0A2G9WN19_9HYPH</name>
<keyword evidence="12" id="KW-1185">Reference proteome</keyword>
<comment type="similarity">
    <text evidence="3 7">Belongs to the flagella basal body rod proteins family.</text>
</comment>
<dbReference type="PANTHER" id="PTHR30033:SF1">
    <property type="entry name" value="FLAGELLAR HOOK-ASSOCIATED PROTEIN 1"/>
    <property type="match status" value="1"/>
</dbReference>
<gene>
    <name evidence="7 11" type="primary">flgK</name>
    <name evidence="11" type="ORF">CJ014_27155</name>
</gene>
<dbReference type="GO" id="GO:0044780">
    <property type="term" value="P:bacterial-type flagellum assembly"/>
    <property type="evidence" value="ECO:0007669"/>
    <property type="project" value="InterPro"/>
</dbReference>
<dbReference type="OrthoDB" id="7181295at2"/>
<keyword evidence="11" id="KW-0282">Flagellum</keyword>
<sequence>MSVSVASSIALSALRAAQVGLSVSSANIANADVDGYTVKTANQVSTVSGSSGSGTAIASITGGVDKYVFASLIGANADLGAASVTASYTDQLQALMGSTTGSDDGGTSIATQMAALETAVTELASTPDDNATQSSFVSAADSLASQLRDISTSISTLETNANQQIADDVDAVNEALAKIAKLNDQIVAAKAKGQSTADLEDERNAAITSISSLLDITTTTTSSGAVYVKTTGGTTLLSSKLHALSVGAGGAILVDGSNDITSTLTNGEIGGLLTLRDETLPAAQAELDALAAKLISAVNAAVADGSAVPAPDSLTGTTDVSSLSSFSASGTVRIALVDDDGNLTSYTDLDLSSYGSIDDLVSALDAIDGVSASLNADGTLSISSDTDGSGVAIGALDGSIDGQSFSSFFGFNAVFTGSSA</sequence>
<dbReference type="RefSeq" id="WP_100083622.1">
    <property type="nucleotide sequence ID" value="NZ_NQVN01000065.1"/>
</dbReference>
<dbReference type="PRINTS" id="PR01005">
    <property type="entry name" value="FLGHOOKAP1"/>
</dbReference>
<dbReference type="AlphaFoldDB" id="A0A2G9WN19"/>
<dbReference type="EMBL" id="NQVN01000065">
    <property type="protein sequence ID" value="PIO96109.1"/>
    <property type="molecule type" value="Genomic_DNA"/>
</dbReference>
<evidence type="ECO:0000313" key="12">
    <source>
        <dbReference type="Proteomes" id="UP000231070"/>
    </source>
</evidence>
<dbReference type="GO" id="GO:0009424">
    <property type="term" value="C:bacterial-type flagellum hook"/>
    <property type="evidence" value="ECO:0007669"/>
    <property type="project" value="UniProtKB-UniRule"/>
</dbReference>
<organism evidence="11 12">
    <name type="scientific">Pleomorphomonas carboxyditropha</name>
    <dbReference type="NCBI Taxonomy" id="2023338"/>
    <lineage>
        <taxon>Bacteria</taxon>
        <taxon>Pseudomonadati</taxon>
        <taxon>Pseudomonadota</taxon>
        <taxon>Alphaproteobacteria</taxon>
        <taxon>Hyphomicrobiales</taxon>
        <taxon>Pleomorphomonadaceae</taxon>
        <taxon>Pleomorphomonas</taxon>
    </lineage>
</organism>
<evidence type="ECO:0000256" key="4">
    <source>
        <dbReference type="ARBA" id="ARBA00016244"/>
    </source>
</evidence>
<evidence type="ECO:0000256" key="6">
    <source>
        <dbReference type="ARBA" id="ARBA00023143"/>
    </source>
</evidence>
<dbReference type="InterPro" id="IPR053927">
    <property type="entry name" value="FlgK_helical"/>
</dbReference>
<keyword evidence="11" id="KW-0966">Cell projection</keyword>
<dbReference type="Pfam" id="PF00460">
    <property type="entry name" value="Flg_bb_rod"/>
    <property type="match status" value="1"/>
</dbReference>
<dbReference type="Proteomes" id="UP000231070">
    <property type="component" value="Unassembled WGS sequence"/>
</dbReference>
<evidence type="ECO:0000259" key="10">
    <source>
        <dbReference type="Pfam" id="PF22638"/>
    </source>
</evidence>